<organism evidence="2 3">
    <name type="scientific">Xenorhabdus beddingii</name>
    <dbReference type="NCBI Taxonomy" id="40578"/>
    <lineage>
        <taxon>Bacteria</taxon>
        <taxon>Pseudomonadati</taxon>
        <taxon>Pseudomonadota</taxon>
        <taxon>Gammaproteobacteria</taxon>
        <taxon>Enterobacterales</taxon>
        <taxon>Morganellaceae</taxon>
        <taxon>Xenorhabdus</taxon>
    </lineage>
</organism>
<comment type="caution">
    <text evidence="2">The sequence shown here is derived from an EMBL/GenBank/DDBJ whole genome shotgun (WGS) entry which is preliminary data.</text>
</comment>
<evidence type="ECO:0000313" key="2">
    <source>
        <dbReference type="EMBL" id="OTA19902.1"/>
    </source>
</evidence>
<keyword evidence="1" id="KW-0472">Membrane</keyword>
<accession>A0A1Y2SLQ5</accession>
<dbReference type="Proteomes" id="UP000194204">
    <property type="component" value="Unassembled WGS sequence"/>
</dbReference>
<keyword evidence="1" id="KW-0812">Transmembrane</keyword>
<feature type="transmembrane region" description="Helical" evidence="1">
    <location>
        <begin position="23"/>
        <end position="42"/>
    </location>
</feature>
<dbReference type="AlphaFoldDB" id="A0A1Y2SLQ5"/>
<dbReference type="EMBL" id="MUBK01000014">
    <property type="protein sequence ID" value="OTA19902.1"/>
    <property type="molecule type" value="Genomic_DNA"/>
</dbReference>
<keyword evidence="3" id="KW-1185">Reference proteome</keyword>
<keyword evidence="1" id="KW-1133">Transmembrane helix</keyword>
<dbReference type="RefSeq" id="WP_208612224.1">
    <property type="nucleotide sequence ID" value="NZ_CAWNHF010000046.1"/>
</dbReference>
<gene>
    <name evidence="2" type="ORF">Xbed_02027</name>
</gene>
<evidence type="ECO:0000256" key="1">
    <source>
        <dbReference type="SAM" id="Phobius"/>
    </source>
</evidence>
<proteinExistence type="predicted"/>
<name>A0A1Y2SLQ5_9GAMM</name>
<sequence length="156" mass="17261">MNILLTTHLEDWSSSHLNKMKKIILLIFIILTSSCSTISVSVQPKGNYLPDAIVGKSYNASISIVGGPIIVSNEKTSANFVIIEPVDSGIEWKPHKKSLVYSGKEESWEDYNHLLISGKPLKSGEIYVTVVGRVYGTMLTGSGKFQKKYTIKVNEK</sequence>
<protein>
    <submittedName>
        <fullName evidence="2">Uncharacterized protein</fullName>
    </submittedName>
</protein>
<reference evidence="2 3" key="1">
    <citation type="submission" date="2017-01" db="EMBL/GenBank/DDBJ databases">
        <title>Deconstructing symbiosis and pathogenesis requirements using a combined genomic-metabolomic approach.</title>
        <authorList>
            <person name="Tobias N.J."/>
            <person name="Wolff H."/>
            <person name="Djahanschiri B."/>
            <person name="Ebersberger I."/>
            <person name="Bode H.B."/>
        </authorList>
    </citation>
    <scope>NUCLEOTIDE SEQUENCE [LARGE SCALE GENOMIC DNA]</scope>
    <source>
        <strain evidence="2 3">DSM 4764</strain>
    </source>
</reference>
<evidence type="ECO:0000313" key="3">
    <source>
        <dbReference type="Proteomes" id="UP000194204"/>
    </source>
</evidence>